<sequence>MMSTINWHDRIGMAAMSEARIKARLWVQAALRQADLTGRPGMVLRHGDDDAGGIAAVLRGRDGFCVLMQTRAPDGSPAWMRAAGGAGSLTQDEVDQYLTRQTSIDSDLWVVEFDSPDLTPPFEAKIL</sequence>
<accession>A0AAC9KCN1</accession>
<dbReference type="InterPro" id="IPR009964">
    <property type="entry name" value="DUF1491"/>
</dbReference>
<gene>
    <name evidence="1" type="ORF">GbCGDNIH9_0358</name>
</gene>
<dbReference type="Pfam" id="PF07372">
    <property type="entry name" value="DUF1491"/>
    <property type="match status" value="1"/>
</dbReference>
<dbReference type="Proteomes" id="UP000182373">
    <property type="component" value="Chromosome"/>
</dbReference>
<dbReference type="AlphaFoldDB" id="A0AAC9KCN1"/>
<evidence type="ECO:0000313" key="1">
    <source>
        <dbReference type="EMBL" id="APH53588.1"/>
    </source>
</evidence>
<proteinExistence type="predicted"/>
<dbReference type="EMBL" id="CP018191">
    <property type="protein sequence ID" value="APH53588.1"/>
    <property type="molecule type" value="Genomic_DNA"/>
</dbReference>
<dbReference type="Gene3D" id="3.40.1530.20">
    <property type="entry name" value="Protein of unknown function (DUF1491)"/>
    <property type="match status" value="1"/>
</dbReference>
<protein>
    <submittedName>
        <fullName evidence="1">Uncharacterized protein</fullName>
    </submittedName>
</protein>
<reference evidence="2" key="1">
    <citation type="submission" date="2016-11" db="EMBL/GenBank/DDBJ databases">
        <title>Comparative genomic and phenotypic analysis of Granulibacter bethesdensis clinical isolates from patients with chronic granulomatous disease.</title>
        <authorList>
            <person name="Zarember K.A."/>
            <person name="Porcella S.F."/>
            <person name="Chu J."/>
            <person name="Ding L."/>
            <person name="Dahlstrom E."/>
            <person name="Barbian K."/>
            <person name="Martens C."/>
            <person name="Sykora L."/>
            <person name="Kramer S."/>
            <person name="Pettinato A.M."/>
            <person name="Hong H."/>
            <person name="Wald G."/>
            <person name="Berg L.J."/>
            <person name="Rogge L.S."/>
            <person name="Greenberg D.E."/>
            <person name="Falcone E.L."/>
            <person name="Neves J.F."/>
            <person name="Simoes M.J."/>
            <person name="Casal M."/>
            <person name="Rodriguez-Lopez F.C."/>
            <person name="Zelazny A."/>
            <person name="Gallin J.I."/>
            <person name="Holland S.M."/>
        </authorList>
    </citation>
    <scope>NUCLEOTIDE SEQUENCE [LARGE SCALE GENOMIC DNA]</scope>
    <source>
        <strain evidence="2">NIH9.1</strain>
    </source>
</reference>
<evidence type="ECO:0000313" key="2">
    <source>
        <dbReference type="Proteomes" id="UP000182373"/>
    </source>
</evidence>
<name>A0AAC9KCN1_9PROT</name>
<organism evidence="1 2">
    <name type="scientific">Granulibacter bethesdensis</name>
    <dbReference type="NCBI Taxonomy" id="364410"/>
    <lineage>
        <taxon>Bacteria</taxon>
        <taxon>Pseudomonadati</taxon>
        <taxon>Pseudomonadota</taxon>
        <taxon>Alphaproteobacteria</taxon>
        <taxon>Acetobacterales</taxon>
        <taxon>Acetobacteraceae</taxon>
        <taxon>Granulibacter</taxon>
    </lineage>
</organism>